<evidence type="ECO:0000256" key="1">
    <source>
        <dbReference type="SAM" id="MobiDB-lite"/>
    </source>
</evidence>
<proteinExistence type="predicted"/>
<dbReference type="AlphaFoldDB" id="A0A0B2SUD9"/>
<dbReference type="EMBL" id="KN639859">
    <property type="protein sequence ID" value="KHN48144.1"/>
    <property type="molecule type" value="Genomic_DNA"/>
</dbReference>
<dbReference type="Proteomes" id="UP000053555">
    <property type="component" value="Unassembled WGS sequence"/>
</dbReference>
<organism evidence="2">
    <name type="scientific">Glycine soja</name>
    <name type="common">Wild soybean</name>
    <dbReference type="NCBI Taxonomy" id="3848"/>
    <lineage>
        <taxon>Eukaryota</taxon>
        <taxon>Viridiplantae</taxon>
        <taxon>Streptophyta</taxon>
        <taxon>Embryophyta</taxon>
        <taxon>Tracheophyta</taxon>
        <taxon>Spermatophyta</taxon>
        <taxon>Magnoliopsida</taxon>
        <taxon>eudicotyledons</taxon>
        <taxon>Gunneridae</taxon>
        <taxon>Pentapetalae</taxon>
        <taxon>rosids</taxon>
        <taxon>fabids</taxon>
        <taxon>Fabales</taxon>
        <taxon>Fabaceae</taxon>
        <taxon>Papilionoideae</taxon>
        <taxon>50 kb inversion clade</taxon>
        <taxon>NPAAA clade</taxon>
        <taxon>indigoferoid/millettioid clade</taxon>
        <taxon>Phaseoleae</taxon>
        <taxon>Glycine</taxon>
        <taxon>Glycine subgen. Soja</taxon>
    </lineage>
</organism>
<protein>
    <submittedName>
        <fullName evidence="2">Uncharacterized protein</fullName>
    </submittedName>
</protein>
<sequence>MLSICLQSDLPTGQSVKTGIPTQVQSGKAGIQAQLPAGSAPATSELSGSSLTLFQVAYLGNQEVIDNMGKGRNQTSSIYADVFKTSNWQDDDDTTTVRSQPLPRDAFRIRQYQKARASSASQTGSVSYGNAFSGDLSGSTG</sequence>
<feature type="region of interest" description="Disordered" evidence="1">
    <location>
        <begin position="111"/>
        <end position="141"/>
    </location>
</feature>
<accession>A0A0B2SUD9</accession>
<feature type="compositionally biased region" description="Polar residues" evidence="1">
    <location>
        <begin position="116"/>
        <end position="141"/>
    </location>
</feature>
<gene>
    <name evidence="2" type="ORF">glysoja_046723</name>
</gene>
<name>A0A0B2SUD9_GLYSO</name>
<evidence type="ECO:0000313" key="2">
    <source>
        <dbReference type="EMBL" id="KHN48144.1"/>
    </source>
</evidence>
<reference evidence="2" key="1">
    <citation type="submission" date="2014-07" db="EMBL/GenBank/DDBJ databases">
        <title>Identification of a novel salt tolerance gene in wild soybean by whole-genome sequencing.</title>
        <authorList>
            <person name="Lam H.-M."/>
            <person name="Qi X."/>
            <person name="Li M.-W."/>
            <person name="Liu X."/>
            <person name="Xie M."/>
            <person name="Ni M."/>
            <person name="Xu X."/>
        </authorList>
    </citation>
    <scope>NUCLEOTIDE SEQUENCE [LARGE SCALE GENOMIC DNA]</scope>
    <source>
        <tissue evidence="2">Root</tissue>
    </source>
</reference>